<dbReference type="InterPro" id="IPR059050">
    <property type="entry name" value="Rv3660c_N"/>
</dbReference>
<evidence type="ECO:0000313" key="2">
    <source>
        <dbReference type="EMBL" id="GAA1110608.1"/>
    </source>
</evidence>
<dbReference type="PANTHER" id="PTHR43384:SF11">
    <property type="entry name" value="SEPTUM SITE DETERMINING PROTEIN"/>
    <property type="match status" value="1"/>
</dbReference>
<dbReference type="Gene3D" id="3.40.50.300">
    <property type="entry name" value="P-loop containing nucleotide triphosphate hydrolases"/>
    <property type="match status" value="1"/>
</dbReference>
<keyword evidence="3" id="KW-1185">Reference proteome</keyword>
<evidence type="ECO:0000313" key="3">
    <source>
        <dbReference type="Proteomes" id="UP001501581"/>
    </source>
</evidence>
<accession>A0ABP4EI95</accession>
<reference evidence="3" key="1">
    <citation type="journal article" date="2019" name="Int. J. Syst. Evol. Microbiol.">
        <title>The Global Catalogue of Microorganisms (GCM) 10K type strain sequencing project: providing services to taxonomists for standard genome sequencing and annotation.</title>
        <authorList>
            <consortium name="The Broad Institute Genomics Platform"/>
            <consortium name="The Broad Institute Genome Sequencing Center for Infectious Disease"/>
            <person name="Wu L."/>
            <person name="Ma J."/>
        </authorList>
    </citation>
    <scope>NUCLEOTIDE SEQUENCE [LARGE SCALE GENOMIC DNA]</scope>
    <source>
        <strain evidence="3">JCM 13008</strain>
    </source>
</reference>
<dbReference type="Pfam" id="PF26563">
    <property type="entry name" value="Rv3660c_N"/>
    <property type="match status" value="1"/>
</dbReference>
<dbReference type="InterPro" id="IPR022521">
    <property type="entry name" value="Rv3660c"/>
</dbReference>
<organism evidence="2 3">
    <name type="scientific">Nocardioides dubius</name>
    <dbReference type="NCBI Taxonomy" id="317019"/>
    <lineage>
        <taxon>Bacteria</taxon>
        <taxon>Bacillati</taxon>
        <taxon>Actinomycetota</taxon>
        <taxon>Actinomycetes</taxon>
        <taxon>Propionibacteriales</taxon>
        <taxon>Nocardioidaceae</taxon>
        <taxon>Nocardioides</taxon>
    </lineage>
</organism>
<name>A0ABP4EI95_9ACTN</name>
<proteinExistence type="predicted"/>
<comment type="caution">
    <text evidence="2">The sequence shown here is derived from an EMBL/GenBank/DDBJ whole genome shotgun (WGS) entry which is preliminary data.</text>
</comment>
<dbReference type="PANTHER" id="PTHR43384">
    <property type="entry name" value="SEPTUM SITE-DETERMINING PROTEIN MIND HOMOLOG, CHLOROPLASTIC-RELATED"/>
    <property type="match status" value="1"/>
</dbReference>
<dbReference type="InterPro" id="IPR027417">
    <property type="entry name" value="P-loop_NTPase"/>
</dbReference>
<gene>
    <name evidence="2" type="ORF">GCM10009668_34140</name>
</gene>
<dbReference type="InterPro" id="IPR050625">
    <property type="entry name" value="ParA/MinD_ATPase"/>
</dbReference>
<dbReference type="RefSeq" id="WP_343996060.1">
    <property type="nucleotide sequence ID" value="NZ_BAAALG010000013.1"/>
</dbReference>
<dbReference type="EMBL" id="BAAALG010000013">
    <property type="protein sequence ID" value="GAA1110608.1"/>
    <property type="molecule type" value="Genomic_DNA"/>
</dbReference>
<dbReference type="NCBIfam" id="TIGR03815">
    <property type="entry name" value="CpaE_hom_Actino"/>
    <property type="match status" value="1"/>
</dbReference>
<sequence length="349" mass="36628">MNLPLIVSRDRRLIDHLQQLSAAAGVAVQVQGEPHRALAPWAAASLVLLGADVVSEVVQVAPTRRSGVYLVSVERIPDQTCREVATMGVDGVAELPRSDRWLMELLDDAGEFRDRGVSIGVVAGSGGAGASTFACALAVQAAAQSDAALFDLDPFGPGLEMISGFDQLDGLHWEGLGEATGRLSARVLRESLPRKGRLGLLGWSAPRRGLVPFVVREAMSAAVRGHDVTVLDLPRTGDPIVEEVAARCTHLVVVVRTDIASIAAAGRQLDRLLPSGPVSVLVRGSAVDLASVGRVLDVPVIGAMPDQRGLTEAIDLGLGPIHSRRSVLAKAAKATLRHFGVQSVHGRAA</sequence>
<evidence type="ECO:0000259" key="1">
    <source>
        <dbReference type="Pfam" id="PF26563"/>
    </source>
</evidence>
<protein>
    <submittedName>
        <fullName evidence="2">Septum site determining protein</fullName>
    </submittedName>
</protein>
<dbReference type="SUPFAM" id="SSF52540">
    <property type="entry name" value="P-loop containing nucleoside triphosphate hydrolases"/>
    <property type="match status" value="1"/>
</dbReference>
<feature type="domain" description="Rv3660c-like CheY-like N-terminal" evidence="1">
    <location>
        <begin position="8"/>
        <end position="111"/>
    </location>
</feature>
<dbReference type="Proteomes" id="UP001501581">
    <property type="component" value="Unassembled WGS sequence"/>
</dbReference>